<dbReference type="PIRSF" id="PIRSF000862">
    <property type="entry name" value="Steryl_ester_lip"/>
    <property type="match status" value="1"/>
</dbReference>
<proteinExistence type="inferred from homology"/>
<name>A0AAD1XFT0_EUPCR</name>
<evidence type="ECO:0000256" key="7">
    <source>
        <dbReference type="PIRNR" id="PIRNR000862"/>
    </source>
</evidence>
<dbReference type="Gene3D" id="3.40.50.1820">
    <property type="entry name" value="alpha/beta hydrolase"/>
    <property type="match status" value="1"/>
</dbReference>
<keyword evidence="2 9" id="KW-0732">Signal</keyword>
<dbReference type="PANTHER" id="PTHR11005">
    <property type="entry name" value="LYSOSOMAL ACID LIPASE-RELATED"/>
    <property type="match status" value="1"/>
</dbReference>
<evidence type="ECO:0000256" key="4">
    <source>
        <dbReference type="ARBA" id="ARBA00022963"/>
    </source>
</evidence>
<organism evidence="11 12">
    <name type="scientific">Euplotes crassus</name>
    <dbReference type="NCBI Taxonomy" id="5936"/>
    <lineage>
        <taxon>Eukaryota</taxon>
        <taxon>Sar</taxon>
        <taxon>Alveolata</taxon>
        <taxon>Ciliophora</taxon>
        <taxon>Intramacronucleata</taxon>
        <taxon>Spirotrichea</taxon>
        <taxon>Hypotrichia</taxon>
        <taxon>Euplotida</taxon>
        <taxon>Euplotidae</taxon>
        <taxon>Moneuplotes</taxon>
    </lineage>
</organism>
<feature type="chain" id="PRO_5042133401" description="Lipase" evidence="9">
    <location>
        <begin position="19"/>
        <end position="417"/>
    </location>
</feature>
<evidence type="ECO:0000313" key="11">
    <source>
        <dbReference type="EMBL" id="CAI2370347.1"/>
    </source>
</evidence>
<dbReference type="FunFam" id="3.40.50.1820:FF:000057">
    <property type="entry name" value="Lipase"/>
    <property type="match status" value="1"/>
</dbReference>
<evidence type="ECO:0000256" key="8">
    <source>
        <dbReference type="PIRSR" id="PIRSR000862-1"/>
    </source>
</evidence>
<dbReference type="InterPro" id="IPR029058">
    <property type="entry name" value="AB_hydrolase_fold"/>
</dbReference>
<dbReference type="Pfam" id="PF04083">
    <property type="entry name" value="Abhydro_lipase"/>
    <property type="match status" value="1"/>
</dbReference>
<comment type="caution">
    <text evidence="11">The sequence shown here is derived from an EMBL/GenBank/DDBJ whole genome shotgun (WGS) entry which is preliminary data.</text>
</comment>
<feature type="domain" description="Partial AB-hydrolase lipase" evidence="10">
    <location>
        <begin position="48"/>
        <end position="111"/>
    </location>
</feature>
<gene>
    <name evidence="11" type="ORF">ECRASSUSDP1_LOCUS11658</name>
</gene>
<dbReference type="EMBL" id="CAMPGE010011520">
    <property type="protein sequence ID" value="CAI2370347.1"/>
    <property type="molecule type" value="Genomic_DNA"/>
</dbReference>
<keyword evidence="5" id="KW-0443">Lipid metabolism</keyword>
<comment type="similarity">
    <text evidence="1 7">Belongs to the AB hydrolase superfamily. Lipase family.</text>
</comment>
<evidence type="ECO:0000313" key="12">
    <source>
        <dbReference type="Proteomes" id="UP001295684"/>
    </source>
</evidence>
<feature type="signal peptide" evidence="9">
    <location>
        <begin position="1"/>
        <end position="18"/>
    </location>
</feature>
<evidence type="ECO:0000256" key="9">
    <source>
        <dbReference type="SAM" id="SignalP"/>
    </source>
</evidence>
<evidence type="ECO:0000256" key="5">
    <source>
        <dbReference type="ARBA" id="ARBA00023098"/>
    </source>
</evidence>
<evidence type="ECO:0000259" key="10">
    <source>
        <dbReference type="Pfam" id="PF04083"/>
    </source>
</evidence>
<dbReference type="AlphaFoldDB" id="A0AAD1XFT0"/>
<sequence>MKLFIGILLVFLLSSAAAEQSIKGYLKEGFEPYSDKGPEDEDFKKPFSVICKDKGYAFETHKVLTDDGYWLTMFRIPGAKGETRDEAIAKKKPAIFLQHGILDSADTWIMHYEEEAPAFILANAGYDVWLGNTRGNKYSREHENLNPDYSADKEKFWDFSFAEMAKYDVPSNIDYILKETGKSKLGVMAHSQGCTQMFIRMIEENAWWKSKVALFTSLAGVARLDHCGSTLLTTLASGQFLIEGIKKLGVYEMFPSEYLQNAVFSRVCKAFSIVCKLAIQLVADEDAGLDEDKRISTFMGHYPSGCSLKSLDHFAQIMKAKRFQDYDYGKAKNQEKYGSDTPPEYEFSKVSGNKVAMFYGTADLLATPGDSLWLKEQLGSNAITFSEYKLGHMSFLLAKDMSFFDEVMEVLKANTWK</sequence>
<evidence type="ECO:0000256" key="3">
    <source>
        <dbReference type="ARBA" id="ARBA00022801"/>
    </source>
</evidence>
<evidence type="ECO:0000256" key="1">
    <source>
        <dbReference type="ARBA" id="ARBA00010701"/>
    </source>
</evidence>
<dbReference type="InterPro" id="IPR006693">
    <property type="entry name" value="AB_hydrolase_lipase"/>
</dbReference>
<feature type="active site" description="Charge relay system" evidence="8">
    <location>
        <position position="363"/>
    </location>
</feature>
<feature type="active site" description="Nucleophile" evidence="8">
    <location>
        <position position="191"/>
    </location>
</feature>
<dbReference type="SUPFAM" id="SSF53474">
    <property type="entry name" value="alpha/beta-Hydrolases"/>
    <property type="match status" value="1"/>
</dbReference>
<protein>
    <recommendedName>
        <fullName evidence="7">Lipase</fullName>
    </recommendedName>
</protein>
<evidence type="ECO:0000256" key="2">
    <source>
        <dbReference type="ARBA" id="ARBA00022729"/>
    </source>
</evidence>
<dbReference type="GO" id="GO:0016042">
    <property type="term" value="P:lipid catabolic process"/>
    <property type="evidence" value="ECO:0007669"/>
    <property type="project" value="UniProtKB-KW"/>
</dbReference>
<keyword evidence="3 7" id="KW-0378">Hydrolase</keyword>
<feature type="active site" description="Charge relay system" evidence="8">
    <location>
        <position position="392"/>
    </location>
</feature>
<evidence type="ECO:0000256" key="6">
    <source>
        <dbReference type="ARBA" id="ARBA00023180"/>
    </source>
</evidence>
<keyword evidence="6" id="KW-0325">Glycoprotein</keyword>
<keyword evidence="12" id="KW-1185">Reference proteome</keyword>
<accession>A0AAD1XFT0</accession>
<reference evidence="11" key="1">
    <citation type="submission" date="2023-07" db="EMBL/GenBank/DDBJ databases">
        <authorList>
            <consortium name="AG Swart"/>
            <person name="Singh M."/>
            <person name="Singh A."/>
            <person name="Seah K."/>
            <person name="Emmerich C."/>
        </authorList>
    </citation>
    <scope>NUCLEOTIDE SEQUENCE</scope>
    <source>
        <strain evidence="11">DP1</strain>
    </source>
</reference>
<dbReference type="GO" id="GO:0016788">
    <property type="term" value="F:hydrolase activity, acting on ester bonds"/>
    <property type="evidence" value="ECO:0007669"/>
    <property type="project" value="InterPro"/>
</dbReference>
<dbReference type="Proteomes" id="UP001295684">
    <property type="component" value="Unassembled WGS sequence"/>
</dbReference>
<keyword evidence="4 7" id="KW-0442">Lipid degradation</keyword>
<dbReference type="InterPro" id="IPR025483">
    <property type="entry name" value="Lipase_euk"/>
</dbReference>